<proteinExistence type="predicted"/>
<evidence type="ECO:0000256" key="1">
    <source>
        <dbReference type="SAM" id="Coils"/>
    </source>
</evidence>
<dbReference type="OrthoDB" id="312319at2759"/>
<organism evidence="3 4">
    <name type="scientific">Paramecium sonneborni</name>
    <dbReference type="NCBI Taxonomy" id="65129"/>
    <lineage>
        <taxon>Eukaryota</taxon>
        <taxon>Sar</taxon>
        <taxon>Alveolata</taxon>
        <taxon>Ciliophora</taxon>
        <taxon>Intramacronucleata</taxon>
        <taxon>Oligohymenophorea</taxon>
        <taxon>Peniculida</taxon>
        <taxon>Parameciidae</taxon>
        <taxon>Paramecium</taxon>
    </lineage>
</organism>
<evidence type="ECO:0000256" key="2">
    <source>
        <dbReference type="SAM" id="MobiDB-lite"/>
    </source>
</evidence>
<feature type="region of interest" description="Disordered" evidence="2">
    <location>
        <begin position="241"/>
        <end position="260"/>
    </location>
</feature>
<accession>A0A8S1RGW5</accession>
<reference evidence="3" key="1">
    <citation type="submission" date="2021-01" db="EMBL/GenBank/DDBJ databases">
        <authorList>
            <consortium name="Genoscope - CEA"/>
            <person name="William W."/>
        </authorList>
    </citation>
    <scope>NUCLEOTIDE SEQUENCE</scope>
</reference>
<comment type="caution">
    <text evidence="3">The sequence shown here is derived from an EMBL/GenBank/DDBJ whole genome shotgun (WGS) entry which is preliminary data.</text>
</comment>
<gene>
    <name evidence="3" type="ORF">PSON_ATCC_30995.1.T1680033</name>
</gene>
<keyword evidence="1" id="KW-0175">Coiled coil</keyword>
<dbReference type="AlphaFoldDB" id="A0A8S1RGW5"/>
<evidence type="ECO:0000313" key="3">
    <source>
        <dbReference type="EMBL" id="CAD8126532.1"/>
    </source>
</evidence>
<feature type="coiled-coil region" evidence="1">
    <location>
        <begin position="61"/>
        <end position="92"/>
    </location>
</feature>
<protein>
    <submittedName>
        <fullName evidence="3">Uncharacterized protein</fullName>
    </submittedName>
</protein>
<dbReference type="EMBL" id="CAJJDN010000168">
    <property type="protein sequence ID" value="CAD8126532.1"/>
    <property type="molecule type" value="Genomic_DNA"/>
</dbReference>
<sequence length="445" mass="52726">MLLSDQLICVDEKCQLSQKLIRYWNIFLQHQEQEHKMLTINQLKSYLIEKQKNQNQSQYFNKRKNQYLSQAENKLEQLFDQLQERIQQNIKQELQEIYHLCFQELEKKIDSYIQDDEINLDNFEIFFQYEEFQKKCLKYYTNNVDNQIEDIINQFCILKNNQFEDFFTSLNQSFSHQKYIVNKIEQPKMWPEIQNQIQFNESDFLPLKGYKQIDKTLQGQIKQVELTKEFKNESNLSIKQEKLQVSKPETNSQRPKKKLNLPQKQNQLVQSQINNNSQNIKNNQIPNFKQINGQVELFSPQLMNGVFELSHNFKLAKSSSGFILFEGIFQKTSIINFEILFLENEKNSEIEIGIIEWGTFQYPREIGKPQVGICSINNQGVVFKEGKKKQKKAIIFSNLQKLKIQVKNQVETFLGEKTTSIDISQLNGDLSFYACIKNGQIQIMP</sequence>
<keyword evidence="4" id="KW-1185">Reference proteome</keyword>
<dbReference type="Proteomes" id="UP000692954">
    <property type="component" value="Unassembled WGS sequence"/>
</dbReference>
<evidence type="ECO:0000313" key="4">
    <source>
        <dbReference type="Proteomes" id="UP000692954"/>
    </source>
</evidence>
<name>A0A8S1RGW5_9CILI</name>